<accession>A0A9N8ZNS9</accession>
<comment type="caution">
    <text evidence="4">The sequence shown here is derived from an EMBL/GenBank/DDBJ whole genome shotgun (WGS) entry which is preliminary data.</text>
</comment>
<dbReference type="Proteomes" id="UP000789342">
    <property type="component" value="Unassembled WGS sequence"/>
</dbReference>
<name>A0A9N8ZNS9_9GLOM</name>
<evidence type="ECO:0000313" key="5">
    <source>
        <dbReference type="Proteomes" id="UP000789342"/>
    </source>
</evidence>
<feature type="binding site" evidence="3">
    <location>
        <position position="115"/>
    </location>
    <ligand>
        <name>Zn(2+)</name>
        <dbReference type="ChEBI" id="CHEBI:29105"/>
    </ligand>
</feature>
<feature type="binding site" evidence="3">
    <location>
        <position position="131"/>
    </location>
    <ligand>
        <name>Zn(2+)</name>
        <dbReference type="ChEBI" id="CHEBI:29105"/>
    </ligand>
</feature>
<dbReference type="Pfam" id="PF01215">
    <property type="entry name" value="COX5B"/>
    <property type="match status" value="1"/>
</dbReference>
<dbReference type="PANTHER" id="PTHR10122">
    <property type="entry name" value="CYTOCHROME C OXIDASE SUBUNIT 5B, MITOCHONDRIAL"/>
    <property type="match status" value="1"/>
</dbReference>
<protein>
    <submittedName>
        <fullName evidence="4">4959_t:CDS:1</fullName>
    </submittedName>
</protein>
<feature type="binding site" evidence="3">
    <location>
        <position position="134"/>
    </location>
    <ligand>
        <name>Zn(2+)</name>
        <dbReference type="ChEBI" id="CHEBI:29105"/>
    </ligand>
</feature>
<dbReference type="CDD" id="cd00924">
    <property type="entry name" value="Cyt_c_Oxidase_Vb"/>
    <property type="match status" value="1"/>
</dbReference>
<dbReference type="PROSITE" id="PS51359">
    <property type="entry name" value="COX5B_2"/>
    <property type="match status" value="1"/>
</dbReference>
<dbReference type="PANTHER" id="PTHR10122:SF0">
    <property type="entry name" value="CYTOCHROME C OXIDASE SUBUNIT 5B, ISOFORM A-RELATED"/>
    <property type="match status" value="1"/>
</dbReference>
<dbReference type="InterPro" id="IPR036972">
    <property type="entry name" value="Cyt_c_oxidase_su5b_sf"/>
</dbReference>
<dbReference type="GO" id="GO:0005740">
    <property type="term" value="C:mitochondrial envelope"/>
    <property type="evidence" value="ECO:0007669"/>
    <property type="project" value="InterPro"/>
</dbReference>
<dbReference type="Gene3D" id="2.60.11.10">
    <property type="entry name" value="Cytochrome c oxidase, subunit Vb"/>
    <property type="match status" value="1"/>
</dbReference>
<reference evidence="4" key="1">
    <citation type="submission" date="2021-06" db="EMBL/GenBank/DDBJ databases">
        <authorList>
            <person name="Kallberg Y."/>
            <person name="Tangrot J."/>
            <person name="Rosling A."/>
        </authorList>
    </citation>
    <scope>NUCLEOTIDE SEQUENCE</scope>
    <source>
        <strain evidence="4">CL551</strain>
    </source>
</reference>
<evidence type="ECO:0000256" key="2">
    <source>
        <dbReference type="ARBA" id="ARBA00022833"/>
    </source>
</evidence>
<dbReference type="InterPro" id="IPR002124">
    <property type="entry name" value="Cyt_c_oxidase_su5b"/>
</dbReference>
<evidence type="ECO:0000256" key="3">
    <source>
        <dbReference type="PIRSR" id="PIRSR602124-2"/>
    </source>
</evidence>
<evidence type="ECO:0000256" key="1">
    <source>
        <dbReference type="ARBA" id="ARBA00022723"/>
    </source>
</evidence>
<dbReference type="SUPFAM" id="SSF57802">
    <property type="entry name" value="Rubredoxin-like"/>
    <property type="match status" value="1"/>
</dbReference>
<dbReference type="OrthoDB" id="10249250at2759"/>
<keyword evidence="2 3" id="KW-0862">Zinc</keyword>
<dbReference type="GO" id="GO:0045277">
    <property type="term" value="C:respiratory chain complex IV"/>
    <property type="evidence" value="ECO:0007669"/>
    <property type="project" value="InterPro"/>
</dbReference>
<organism evidence="4 5">
    <name type="scientific">Acaulospora morrowiae</name>
    <dbReference type="NCBI Taxonomy" id="94023"/>
    <lineage>
        <taxon>Eukaryota</taxon>
        <taxon>Fungi</taxon>
        <taxon>Fungi incertae sedis</taxon>
        <taxon>Mucoromycota</taxon>
        <taxon>Glomeromycotina</taxon>
        <taxon>Glomeromycetes</taxon>
        <taxon>Diversisporales</taxon>
        <taxon>Acaulosporaceae</taxon>
        <taxon>Acaulospora</taxon>
    </lineage>
</organism>
<evidence type="ECO:0000313" key="4">
    <source>
        <dbReference type="EMBL" id="CAG8502122.1"/>
    </source>
</evidence>
<keyword evidence="1 3" id="KW-0479">Metal-binding</keyword>
<dbReference type="AlphaFoldDB" id="A0A9N8ZNS9"/>
<dbReference type="GO" id="GO:0046872">
    <property type="term" value="F:metal ion binding"/>
    <property type="evidence" value="ECO:0007669"/>
    <property type="project" value="UniProtKB-KW"/>
</dbReference>
<dbReference type="GO" id="GO:0006123">
    <property type="term" value="P:mitochondrial electron transport, cytochrome c to oxygen"/>
    <property type="evidence" value="ECO:0007669"/>
    <property type="project" value="InterPro"/>
</dbReference>
<gene>
    <name evidence="4" type="ORF">AMORRO_LOCUS3304</name>
</gene>
<sequence length="153" mass="16747">MLSSALRRTLGTKLTRGIPRAPLAFRAFSVSGPRSGELSKDFFGTGAKPGTVPTDIEHATGLERHELLAALEGKEFFDMKPLELTHLGTKSDPILVKSVDPIRYVACSGYPTDSHEIVWLTVDKSHELDRCPECGQVFKLNFVGTEAHGHGHH</sequence>
<keyword evidence="5" id="KW-1185">Reference proteome</keyword>
<dbReference type="EMBL" id="CAJVPV010001590">
    <property type="protein sequence ID" value="CAG8502122.1"/>
    <property type="molecule type" value="Genomic_DNA"/>
</dbReference>
<proteinExistence type="predicted"/>
<feature type="binding site" evidence="3">
    <location>
        <position position="107"/>
    </location>
    <ligand>
        <name>Zn(2+)</name>
        <dbReference type="ChEBI" id="CHEBI:29105"/>
    </ligand>
</feature>